<keyword evidence="6 9" id="KW-1133">Transmembrane helix</keyword>
<protein>
    <recommendedName>
        <fullName evidence="9">Apolipoprotein N-acyltransferase</fullName>
        <shortName evidence="9">ALP N-acyltransferase</shortName>
        <ecNumber evidence="9">2.3.1.269</ecNumber>
    </recommendedName>
</protein>
<dbReference type="RefSeq" id="WP_007615834.1">
    <property type="nucleotide sequence ID" value="NZ_BAEO01000005.1"/>
</dbReference>
<evidence type="ECO:0000256" key="1">
    <source>
        <dbReference type="ARBA" id="ARBA00004651"/>
    </source>
</evidence>
<dbReference type="InterPro" id="IPR036526">
    <property type="entry name" value="C-N_Hydrolase_sf"/>
</dbReference>
<dbReference type="InterPro" id="IPR003010">
    <property type="entry name" value="C-N_Hydrolase"/>
</dbReference>
<keyword evidence="7 9" id="KW-0472">Membrane</keyword>
<keyword evidence="8 9" id="KW-0012">Acyltransferase</keyword>
<feature type="transmembrane region" description="Helical" evidence="9">
    <location>
        <begin position="486"/>
        <end position="502"/>
    </location>
</feature>
<evidence type="ECO:0000256" key="5">
    <source>
        <dbReference type="ARBA" id="ARBA00022692"/>
    </source>
</evidence>
<keyword evidence="3 9" id="KW-1003">Cell membrane</keyword>
<feature type="transmembrane region" description="Helical" evidence="9">
    <location>
        <begin position="113"/>
        <end position="132"/>
    </location>
</feature>
<dbReference type="AlphaFoldDB" id="K6YKS0"/>
<comment type="similarity">
    <text evidence="2 9">Belongs to the CN hydrolase family. Apolipoprotein N-acyltransferase subfamily.</text>
</comment>
<dbReference type="CDD" id="cd07571">
    <property type="entry name" value="ALP_N-acyl_transferase"/>
    <property type="match status" value="1"/>
</dbReference>
<dbReference type="InterPro" id="IPR045378">
    <property type="entry name" value="LNT_N"/>
</dbReference>
<dbReference type="Pfam" id="PF20154">
    <property type="entry name" value="LNT_N"/>
    <property type="match status" value="1"/>
</dbReference>
<dbReference type="PANTHER" id="PTHR38686">
    <property type="entry name" value="APOLIPOPROTEIN N-ACYLTRANSFERASE"/>
    <property type="match status" value="1"/>
</dbReference>
<dbReference type="GO" id="GO:0005886">
    <property type="term" value="C:plasma membrane"/>
    <property type="evidence" value="ECO:0007669"/>
    <property type="project" value="UniProtKB-SubCell"/>
</dbReference>
<evidence type="ECO:0000256" key="7">
    <source>
        <dbReference type="ARBA" id="ARBA00023136"/>
    </source>
</evidence>
<dbReference type="HAMAP" id="MF_01148">
    <property type="entry name" value="Lnt"/>
    <property type="match status" value="1"/>
</dbReference>
<feature type="transmembrane region" description="Helical" evidence="9">
    <location>
        <begin position="84"/>
        <end position="106"/>
    </location>
</feature>
<comment type="subcellular location">
    <subcellularLocation>
        <location evidence="1 9">Cell membrane</location>
        <topology evidence="1 9">Multi-pass membrane protein</topology>
    </subcellularLocation>
</comment>
<accession>K6YKS0</accession>
<dbReference type="GO" id="GO:0042158">
    <property type="term" value="P:lipoprotein biosynthetic process"/>
    <property type="evidence" value="ECO:0007669"/>
    <property type="project" value="UniProtKB-UniRule"/>
</dbReference>
<feature type="transmembrane region" description="Helical" evidence="9">
    <location>
        <begin position="185"/>
        <end position="204"/>
    </location>
</feature>
<evidence type="ECO:0000313" key="12">
    <source>
        <dbReference type="Proteomes" id="UP000006327"/>
    </source>
</evidence>
<dbReference type="Proteomes" id="UP000006327">
    <property type="component" value="Unassembled WGS sequence"/>
</dbReference>
<evidence type="ECO:0000256" key="6">
    <source>
        <dbReference type="ARBA" id="ARBA00022989"/>
    </source>
</evidence>
<dbReference type="SUPFAM" id="SSF56317">
    <property type="entry name" value="Carbon-nitrogen hydrolase"/>
    <property type="match status" value="1"/>
</dbReference>
<reference evidence="11 12" key="1">
    <citation type="journal article" date="2017" name="Antonie Van Leeuwenhoek">
        <title>Rhizobium rhizosphaerae sp. nov., a novel species isolated from rice rhizosphere.</title>
        <authorList>
            <person name="Zhao J.J."/>
            <person name="Zhang J."/>
            <person name="Zhang R.J."/>
            <person name="Zhang C.W."/>
            <person name="Yin H.Q."/>
            <person name="Zhang X.X."/>
        </authorList>
    </citation>
    <scope>NUCLEOTIDE SEQUENCE [LARGE SCALE GENOMIC DNA]</scope>
    <source>
        <strain evidence="11 12">BSs20135</strain>
    </source>
</reference>
<sequence>MSFTLKLTLACLFGALLTLAYAPFSFWLVTFLSLTSFIYLLSCSLPKQGFKLGFAFGLGWFGAGMSWVHVSIADFGGVPLIGSLALMLLLSAYLALFPAISCYLVTKYFNNKLWPIALPFIWLLIEWLRSWLFTGLPWLSLGYSQIHGPLTGWFPVIGEFGVTGLTVLISAALAIWLADKKWLPSTVIVSVLFVSGLALNQYHWAKPTGESVRIAMVQGNIEQALRWTPEQDQPTMDKYKNMTADHWNNDVVIWPEAAIPQLEPIAAEYLNEIDNLAAQTNTGLITGIVNYNFETREAYNNLIGLGQKLQDDPNNEAPKGQYRYFHGNRFAKHHLLPIGEFIPFEDWIRGLAPIFDLPMSSFSRGDYQQANLEAKGYHFAPAICFEIAFPRQISANLYFNTDFIITVSNDAWFGGSHGPAQHLEIAQARAKEFGLPVLRATNNGITAFIDHQGQIQSRLPQFEAAVLSDTIQQVKGYTPYRSFGDWTIWCLSFVIFAFACWYQKKSKEN</sequence>
<dbReference type="Pfam" id="PF00795">
    <property type="entry name" value="CN_hydrolase"/>
    <property type="match status" value="1"/>
</dbReference>
<organism evidence="11 12">
    <name type="scientific">Paraglaciecola arctica BSs20135</name>
    <dbReference type="NCBI Taxonomy" id="493475"/>
    <lineage>
        <taxon>Bacteria</taxon>
        <taxon>Pseudomonadati</taxon>
        <taxon>Pseudomonadota</taxon>
        <taxon>Gammaproteobacteria</taxon>
        <taxon>Alteromonadales</taxon>
        <taxon>Alteromonadaceae</taxon>
        <taxon>Paraglaciecola</taxon>
    </lineage>
</organism>
<feature type="domain" description="CN hydrolase" evidence="10">
    <location>
        <begin position="217"/>
        <end position="473"/>
    </location>
</feature>
<keyword evidence="11" id="KW-0449">Lipoprotein</keyword>
<evidence type="ECO:0000259" key="10">
    <source>
        <dbReference type="PROSITE" id="PS50263"/>
    </source>
</evidence>
<feature type="transmembrane region" description="Helical" evidence="9">
    <location>
        <begin position="52"/>
        <end position="72"/>
    </location>
</feature>
<evidence type="ECO:0000256" key="9">
    <source>
        <dbReference type="HAMAP-Rule" id="MF_01148"/>
    </source>
</evidence>
<dbReference type="NCBIfam" id="TIGR00546">
    <property type="entry name" value="lnt"/>
    <property type="match status" value="1"/>
</dbReference>
<comment type="caution">
    <text evidence="11">The sequence shown here is derived from an EMBL/GenBank/DDBJ whole genome shotgun (WGS) entry which is preliminary data.</text>
</comment>
<comment type="pathway">
    <text evidence="9">Protein modification; lipoprotein biosynthesis (N-acyl transfer).</text>
</comment>
<dbReference type="eggNOG" id="COG0815">
    <property type="taxonomic scope" value="Bacteria"/>
</dbReference>
<proteinExistence type="inferred from homology"/>
<dbReference type="InterPro" id="IPR004563">
    <property type="entry name" value="Apolipo_AcylTrfase"/>
</dbReference>
<evidence type="ECO:0000256" key="3">
    <source>
        <dbReference type="ARBA" id="ARBA00022475"/>
    </source>
</evidence>
<keyword evidence="4 9" id="KW-0808">Transferase</keyword>
<evidence type="ECO:0000313" key="11">
    <source>
        <dbReference type="EMBL" id="GAC17223.1"/>
    </source>
</evidence>
<keyword evidence="5 9" id="KW-0812">Transmembrane</keyword>
<comment type="function">
    <text evidence="9">Catalyzes the phospholipid dependent N-acylation of the N-terminal cysteine of apolipoprotein, the last step in lipoprotein maturation.</text>
</comment>
<dbReference type="EMBL" id="BAEO01000005">
    <property type="protein sequence ID" value="GAC17223.1"/>
    <property type="molecule type" value="Genomic_DNA"/>
</dbReference>
<comment type="catalytic activity">
    <reaction evidence="9">
        <text>N-terminal S-1,2-diacyl-sn-glyceryl-L-cysteinyl-[lipoprotein] + a glycerophospholipid = N-acyl-S-1,2-diacyl-sn-glyceryl-L-cysteinyl-[lipoprotein] + a 2-acyl-sn-glycero-3-phospholipid + H(+)</text>
        <dbReference type="Rhea" id="RHEA:48228"/>
        <dbReference type="Rhea" id="RHEA-COMP:14681"/>
        <dbReference type="Rhea" id="RHEA-COMP:14684"/>
        <dbReference type="ChEBI" id="CHEBI:15378"/>
        <dbReference type="ChEBI" id="CHEBI:136912"/>
        <dbReference type="ChEBI" id="CHEBI:140656"/>
        <dbReference type="ChEBI" id="CHEBI:140657"/>
        <dbReference type="ChEBI" id="CHEBI:140660"/>
        <dbReference type="EC" id="2.3.1.269"/>
    </reaction>
</comment>
<gene>
    <name evidence="9 11" type="primary">lnt</name>
    <name evidence="11" type="ORF">GARC_0241</name>
</gene>
<evidence type="ECO:0000256" key="2">
    <source>
        <dbReference type="ARBA" id="ARBA00010065"/>
    </source>
</evidence>
<dbReference type="PROSITE" id="PS50263">
    <property type="entry name" value="CN_HYDROLASE"/>
    <property type="match status" value="1"/>
</dbReference>
<name>K6YKS0_9ALTE</name>
<feature type="transmembrane region" description="Helical" evidence="9">
    <location>
        <begin position="12"/>
        <end position="40"/>
    </location>
</feature>
<dbReference type="GO" id="GO:0016410">
    <property type="term" value="F:N-acyltransferase activity"/>
    <property type="evidence" value="ECO:0007669"/>
    <property type="project" value="UniProtKB-UniRule"/>
</dbReference>
<evidence type="ECO:0000256" key="4">
    <source>
        <dbReference type="ARBA" id="ARBA00022679"/>
    </source>
</evidence>
<evidence type="ECO:0000256" key="8">
    <source>
        <dbReference type="ARBA" id="ARBA00023315"/>
    </source>
</evidence>
<dbReference type="UniPathway" id="UPA00666"/>
<keyword evidence="12" id="KW-1185">Reference proteome</keyword>
<dbReference type="PANTHER" id="PTHR38686:SF1">
    <property type="entry name" value="APOLIPOPROTEIN N-ACYLTRANSFERASE"/>
    <property type="match status" value="1"/>
</dbReference>
<feature type="transmembrane region" description="Helical" evidence="9">
    <location>
        <begin position="152"/>
        <end position="178"/>
    </location>
</feature>
<dbReference type="Gene3D" id="3.60.110.10">
    <property type="entry name" value="Carbon-nitrogen hydrolase"/>
    <property type="match status" value="1"/>
</dbReference>
<dbReference type="STRING" id="493475.GARC_0241"/>
<dbReference type="EC" id="2.3.1.269" evidence="9"/>